<dbReference type="PROSITE" id="PS00676">
    <property type="entry name" value="SIGMA54_INTERACT_2"/>
    <property type="match status" value="1"/>
</dbReference>
<dbReference type="Pfam" id="PF25601">
    <property type="entry name" value="AAA_lid_14"/>
    <property type="match status" value="1"/>
</dbReference>
<dbReference type="PANTHER" id="PTHR32071">
    <property type="entry name" value="TRANSCRIPTIONAL REGULATORY PROTEIN"/>
    <property type="match status" value="1"/>
</dbReference>
<dbReference type="InterPro" id="IPR025943">
    <property type="entry name" value="Sigma_54_int_dom_ATP-bd_2"/>
</dbReference>
<dbReference type="InterPro" id="IPR002078">
    <property type="entry name" value="Sigma_54_int"/>
</dbReference>
<keyword evidence="5" id="KW-0804">Transcription</keyword>
<accession>A0A1F7FI08</accession>
<dbReference type="GO" id="GO:0006355">
    <property type="term" value="P:regulation of DNA-templated transcription"/>
    <property type="evidence" value="ECO:0007669"/>
    <property type="project" value="InterPro"/>
</dbReference>
<dbReference type="Gene3D" id="1.10.10.60">
    <property type="entry name" value="Homeodomain-like"/>
    <property type="match status" value="1"/>
</dbReference>
<evidence type="ECO:0000313" key="10">
    <source>
        <dbReference type="Proteomes" id="UP000179243"/>
    </source>
</evidence>
<evidence type="ECO:0000256" key="4">
    <source>
        <dbReference type="ARBA" id="ARBA00023125"/>
    </source>
</evidence>
<dbReference type="GO" id="GO:0000160">
    <property type="term" value="P:phosphorelay signal transduction system"/>
    <property type="evidence" value="ECO:0007669"/>
    <property type="project" value="InterPro"/>
</dbReference>
<gene>
    <name evidence="9" type="ORF">A2519_08845</name>
</gene>
<evidence type="ECO:0008006" key="11">
    <source>
        <dbReference type="Google" id="ProtNLM"/>
    </source>
</evidence>
<dbReference type="AlphaFoldDB" id="A0A1F7FI08"/>
<sequence length="455" mass="49629">MKHEATILIVDDEIEIRNSLAEILSEDGFQTKSAGSEAEAYEHLRNDADLAIVDIMLGAGNGMNVLRHISENHAHIPAIMITGHGTVSLAAEAFRLGAHDFLEKPLRLVQVRTCVRNALEKISLRKSLAKQALYTRETPVFVSPIMKELYATAAKLAPIKAPVVVLGPSGSGKELIARYLHFESPRAQGPFIATNAASMPVTLAEDELFGHEKGAFTGAHAQRAGQIEEADEGTLFLDEIADMDLQVQAKLLRVIETGSLTRLGSTKSIPVSVRFVCATHKNIEALIKEGKFREDLWYRLSAFVVQVPPLRKRPEDIPGLALHFLKTTCAELGIHKEFSNDALAALQKHAFPGNVRELKHAVSRLVVLCDADTIGQPDVEAMFESSQSLGKTRTTGSFLIDPANVGNFNEALTDFEKTFLQNALAACNGNITLTAQKIGMAQSNLSRKLKDLGLR</sequence>
<dbReference type="SUPFAM" id="SSF52172">
    <property type="entry name" value="CheY-like"/>
    <property type="match status" value="1"/>
</dbReference>
<dbReference type="GO" id="GO:0005524">
    <property type="term" value="F:ATP binding"/>
    <property type="evidence" value="ECO:0007669"/>
    <property type="project" value="UniProtKB-KW"/>
</dbReference>
<dbReference type="PROSITE" id="PS00688">
    <property type="entry name" value="SIGMA54_INTERACT_3"/>
    <property type="match status" value="1"/>
</dbReference>
<dbReference type="InterPro" id="IPR027417">
    <property type="entry name" value="P-loop_NTPase"/>
</dbReference>
<dbReference type="Pfam" id="PF00158">
    <property type="entry name" value="Sigma54_activat"/>
    <property type="match status" value="1"/>
</dbReference>
<keyword evidence="4" id="KW-0238">DNA-binding</keyword>
<evidence type="ECO:0000256" key="1">
    <source>
        <dbReference type="ARBA" id="ARBA00022741"/>
    </source>
</evidence>
<organism evidence="9 10">
    <name type="scientific">Candidatus Raymondbacteria bacterium RIFOXYD12_FULL_49_13</name>
    <dbReference type="NCBI Taxonomy" id="1817890"/>
    <lineage>
        <taxon>Bacteria</taxon>
        <taxon>Raymondiibacteriota</taxon>
    </lineage>
</organism>
<feature type="domain" description="Sigma-54 factor interaction" evidence="7">
    <location>
        <begin position="139"/>
        <end position="367"/>
    </location>
</feature>
<dbReference type="Gene3D" id="3.40.50.300">
    <property type="entry name" value="P-loop containing nucleotide triphosphate hydrolases"/>
    <property type="match status" value="1"/>
</dbReference>
<dbReference type="GO" id="GO:0043565">
    <property type="term" value="F:sequence-specific DNA binding"/>
    <property type="evidence" value="ECO:0007669"/>
    <property type="project" value="InterPro"/>
</dbReference>
<dbReference type="Gene3D" id="1.10.8.60">
    <property type="match status" value="1"/>
</dbReference>
<evidence type="ECO:0000256" key="6">
    <source>
        <dbReference type="PROSITE-ProRule" id="PRU00169"/>
    </source>
</evidence>
<dbReference type="InterPro" id="IPR058031">
    <property type="entry name" value="AAA_lid_NorR"/>
</dbReference>
<feature type="modified residue" description="4-aspartylphosphate" evidence="6">
    <location>
        <position position="54"/>
    </location>
</feature>
<evidence type="ECO:0000313" key="9">
    <source>
        <dbReference type="EMBL" id="OGK06364.1"/>
    </source>
</evidence>
<feature type="domain" description="Response regulatory" evidence="8">
    <location>
        <begin position="6"/>
        <end position="119"/>
    </location>
</feature>
<dbReference type="SMART" id="SM00382">
    <property type="entry name" value="AAA"/>
    <property type="match status" value="1"/>
</dbReference>
<evidence type="ECO:0000256" key="3">
    <source>
        <dbReference type="ARBA" id="ARBA00023015"/>
    </source>
</evidence>
<dbReference type="InterPro" id="IPR009057">
    <property type="entry name" value="Homeodomain-like_sf"/>
</dbReference>
<reference evidence="9 10" key="1">
    <citation type="journal article" date="2016" name="Nat. Commun.">
        <title>Thousands of microbial genomes shed light on interconnected biogeochemical processes in an aquifer system.</title>
        <authorList>
            <person name="Anantharaman K."/>
            <person name="Brown C.T."/>
            <person name="Hug L.A."/>
            <person name="Sharon I."/>
            <person name="Castelle C.J."/>
            <person name="Probst A.J."/>
            <person name="Thomas B.C."/>
            <person name="Singh A."/>
            <person name="Wilkins M.J."/>
            <person name="Karaoz U."/>
            <person name="Brodie E.L."/>
            <person name="Williams K.H."/>
            <person name="Hubbard S.S."/>
            <person name="Banfield J.F."/>
        </authorList>
    </citation>
    <scope>NUCLEOTIDE SEQUENCE [LARGE SCALE GENOMIC DNA]</scope>
</reference>
<dbReference type="InterPro" id="IPR001789">
    <property type="entry name" value="Sig_transdc_resp-reg_receiver"/>
</dbReference>
<dbReference type="SUPFAM" id="SSF46689">
    <property type="entry name" value="Homeodomain-like"/>
    <property type="match status" value="1"/>
</dbReference>
<proteinExistence type="predicted"/>
<dbReference type="Pfam" id="PF02954">
    <property type="entry name" value="HTH_8"/>
    <property type="match status" value="1"/>
</dbReference>
<dbReference type="InterPro" id="IPR011006">
    <property type="entry name" value="CheY-like_superfamily"/>
</dbReference>
<dbReference type="SMART" id="SM00448">
    <property type="entry name" value="REC"/>
    <property type="match status" value="1"/>
</dbReference>
<dbReference type="EMBL" id="MFYX01000033">
    <property type="protein sequence ID" value="OGK06364.1"/>
    <property type="molecule type" value="Genomic_DNA"/>
</dbReference>
<dbReference type="Proteomes" id="UP000179243">
    <property type="component" value="Unassembled WGS sequence"/>
</dbReference>
<keyword evidence="1" id="KW-0547">Nucleotide-binding</keyword>
<dbReference type="Pfam" id="PF00072">
    <property type="entry name" value="Response_reg"/>
    <property type="match status" value="1"/>
</dbReference>
<evidence type="ECO:0000259" key="8">
    <source>
        <dbReference type="PROSITE" id="PS50110"/>
    </source>
</evidence>
<dbReference type="PROSITE" id="PS50045">
    <property type="entry name" value="SIGMA54_INTERACT_4"/>
    <property type="match status" value="1"/>
</dbReference>
<dbReference type="InterPro" id="IPR025944">
    <property type="entry name" value="Sigma_54_int_dom_CS"/>
</dbReference>
<evidence type="ECO:0000256" key="2">
    <source>
        <dbReference type="ARBA" id="ARBA00022840"/>
    </source>
</evidence>
<evidence type="ECO:0000259" key="7">
    <source>
        <dbReference type="PROSITE" id="PS50045"/>
    </source>
</evidence>
<keyword evidence="2" id="KW-0067">ATP-binding</keyword>
<comment type="caution">
    <text evidence="9">The sequence shown here is derived from an EMBL/GenBank/DDBJ whole genome shotgun (WGS) entry which is preliminary data.</text>
</comment>
<dbReference type="PRINTS" id="PR01590">
    <property type="entry name" value="HTHFIS"/>
</dbReference>
<dbReference type="CDD" id="cd00009">
    <property type="entry name" value="AAA"/>
    <property type="match status" value="1"/>
</dbReference>
<dbReference type="PROSITE" id="PS50110">
    <property type="entry name" value="RESPONSE_REGULATORY"/>
    <property type="match status" value="1"/>
</dbReference>
<evidence type="ECO:0000256" key="5">
    <source>
        <dbReference type="ARBA" id="ARBA00023163"/>
    </source>
</evidence>
<dbReference type="Gene3D" id="3.40.50.2300">
    <property type="match status" value="1"/>
</dbReference>
<name>A0A1F7FI08_UNCRA</name>
<protein>
    <recommendedName>
        <fullName evidence="11">Fis family transcriptional regulator</fullName>
    </recommendedName>
</protein>
<dbReference type="SUPFAM" id="SSF52540">
    <property type="entry name" value="P-loop containing nucleoside triphosphate hydrolases"/>
    <property type="match status" value="1"/>
</dbReference>
<dbReference type="FunFam" id="3.40.50.300:FF:000006">
    <property type="entry name" value="DNA-binding transcriptional regulator NtrC"/>
    <property type="match status" value="1"/>
</dbReference>
<keyword evidence="6" id="KW-0597">Phosphoprotein</keyword>
<dbReference type="InterPro" id="IPR003593">
    <property type="entry name" value="AAA+_ATPase"/>
</dbReference>
<keyword evidence="3" id="KW-0805">Transcription regulation</keyword>
<dbReference type="InterPro" id="IPR002197">
    <property type="entry name" value="HTH_Fis"/>
</dbReference>